<protein>
    <submittedName>
        <fullName evidence="3">Serine hydrolase domain-containing protein</fullName>
    </submittedName>
</protein>
<evidence type="ECO:0000259" key="2">
    <source>
        <dbReference type="Pfam" id="PF00144"/>
    </source>
</evidence>
<evidence type="ECO:0000313" key="4">
    <source>
        <dbReference type="Proteomes" id="UP001501752"/>
    </source>
</evidence>
<feature type="domain" description="Beta-lactamase-related" evidence="2">
    <location>
        <begin position="59"/>
        <end position="379"/>
    </location>
</feature>
<dbReference type="Proteomes" id="UP001501752">
    <property type="component" value="Unassembled WGS sequence"/>
</dbReference>
<gene>
    <name evidence="3" type="ORF">GCM10023235_04410</name>
</gene>
<evidence type="ECO:0000256" key="1">
    <source>
        <dbReference type="SAM" id="SignalP"/>
    </source>
</evidence>
<dbReference type="Pfam" id="PF00144">
    <property type="entry name" value="Beta-lactamase"/>
    <property type="match status" value="1"/>
</dbReference>
<keyword evidence="4" id="KW-1185">Reference proteome</keyword>
<name>A0ABP9D9N2_9ACTN</name>
<dbReference type="PANTHER" id="PTHR46825">
    <property type="entry name" value="D-ALANYL-D-ALANINE-CARBOXYPEPTIDASE/ENDOPEPTIDASE AMPH"/>
    <property type="match status" value="1"/>
</dbReference>
<reference evidence="4" key="1">
    <citation type="journal article" date="2019" name="Int. J. Syst. Evol. Microbiol.">
        <title>The Global Catalogue of Microorganisms (GCM) 10K type strain sequencing project: providing services to taxonomists for standard genome sequencing and annotation.</title>
        <authorList>
            <consortium name="The Broad Institute Genomics Platform"/>
            <consortium name="The Broad Institute Genome Sequencing Center for Infectious Disease"/>
            <person name="Wu L."/>
            <person name="Ma J."/>
        </authorList>
    </citation>
    <scope>NUCLEOTIDE SEQUENCE [LARGE SCALE GENOMIC DNA]</scope>
    <source>
        <strain evidence="4">JCM 13006</strain>
    </source>
</reference>
<dbReference type="Gene3D" id="3.40.710.10">
    <property type="entry name" value="DD-peptidase/beta-lactamase superfamily"/>
    <property type="match status" value="1"/>
</dbReference>
<dbReference type="InterPro" id="IPR012338">
    <property type="entry name" value="Beta-lactam/transpept-like"/>
</dbReference>
<dbReference type="RefSeq" id="WP_345695040.1">
    <property type="nucleotide sequence ID" value="NZ_BAABIS010000001.1"/>
</dbReference>
<evidence type="ECO:0000313" key="3">
    <source>
        <dbReference type="EMBL" id="GAA4833068.1"/>
    </source>
</evidence>
<keyword evidence="3" id="KW-0378">Hydrolase</keyword>
<dbReference type="PANTHER" id="PTHR46825:SF7">
    <property type="entry name" value="D-ALANYL-D-ALANINE CARBOXYPEPTIDASE"/>
    <property type="match status" value="1"/>
</dbReference>
<proteinExistence type="predicted"/>
<keyword evidence="1" id="KW-0732">Signal</keyword>
<organism evidence="3 4">
    <name type="scientific">Kitasatospora terrestris</name>
    <dbReference type="NCBI Taxonomy" id="258051"/>
    <lineage>
        <taxon>Bacteria</taxon>
        <taxon>Bacillati</taxon>
        <taxon>Actinomycetota</taxon>
        <taxon>Actinomycetes</taxon>
        <taxon>Kitasatosporales</taxon>
        <taxon>Streptomycetaceae</taxon>
        <taxon>Kitasatospora</taxon>
    </lineage>
</organism>
<feature type="chain" id="PRO_5045125353" evidence="1">
    <location>
        <begin position="24"/>
        <end position="409"/>
    </location>
</feature>
<dbReference type="InterPro" id="IPR050491">
    <property type="entry name" value="AmpC-like"/>
</dbReference>
<dbReference type="InterPro" id="IPR001466">
    <property type="entry name" value="Beta-lactam-related"/>
</dbReference>
<dbReference type="GO" id="GO:0016787">
    <property type="term" value="F:hydrolase activity"/>
    <property type="evidence" value="ECO:0007669"/>
    <property type="project" value="UniProtKB-KW"/>
</dbReference>
<dbReference type="SUPFAM" id="SSF56601">
    <property type="entry name" value="beta-lactamase/transpeptidase-like"/>
    <property type="match status" value="1"/>
</dbReference>
<feature type="signal peptide" evidence="1">
    <location>
        <begin position="1"/>
        <end position="23"/>
    </location>
</feature>
<accession>A0ABP9D9N2</accession>
<comment type="caution">
    <text evidence="3">The sequence shown here is derived from an EMBL/GenBank/DDBJ whole genome shotgun (WGS) entry which is preliminary data.</text>
</comment>
<dbReference type="EMBL" id="BAABIS010000001">
    <property type="protein sequence ID" value="GAA4833068.1"/>
    <property type="molecule type" value="Genomic_DNA"/>
</dbReference>
<sequence length="409" mass="43121">MRIRLAVCAGAAALSIGAGTAAAVPAPNGLRPEHTGEAGAAATPGLDPARLQSALDELHRAGMPGVFAEVRDAGRTWRGASGVADLATGRPIRPDMRQRVGSVTKTFTAVAVMHLVEQGRLRLDEPIGDHLPQLVPGERGRAVTVRMLLDHTSGLADYLYAAFPSLADGSAASLEDNRYRQFDPDELIAMGVAAPPVGEPGGATGVYSNTNYLLLGRLIEQVTGTPAEEYITRTVVEPAGLRHTGFPTGPRIDGPHPRMYEALYGLLDPPRDFSVYDMSWVGPAAALVSTPEDLNRFFAALLAGRIVGPESLAQMQVTHPVRAFDGSTVEYGLGLHKVTVPGCGTFWGHDGSAWGAGTVSLTRADGARQMTVAINLMRWGRADTTGTPGTHPIDTALEAVHHLALCGRP</sequence>